<dbReference type="InterPro" id="IPR020103">
    <property type="entry name" value="PsdUridine_synth_cat_dom_sf"/>
</dbReference>
<dbReference type="OrthoDB" id="9807829at2"/>
<dbReference type="EC" id="5.4.99.-" evidence="3"/>
<dbReference type="Pfam" id="PF00849">
    <property type="entry name" value="PseudoU_synth_2"/>
    <property type="match status" value="1"/>
</dbReference>
<protein>
    <submittedName>
        <fullName evidence="3">Pseudouridine synthase</fullName>
        <ecNumber evidence="3">5.4.99.-</ecNumber>
    </submittedName>
</protein>
<dbReference type="GO" id="GO:0009982">
    <property type="term" value="F:pseudouridine synthase activity"/>
    <property type="evidence" value="ECO:0007669"/>
    <property type="project" value="InterPro"/>
</dbReference>
<reference evidence="3 4" key="1">
    <citation type="journal article" date="2013" name="Nat. Commun.">
        <title>Genome sequence and functional genomic analysis of the oil-degrading bacterium Oleispira antarctica.</title>
        <authorList>
            <person name="Kube M."/>
            <person name="Chernikova T.N."/>
            <person name="Al-Ramahi Y."/>
            <person name="Beloqui A."/>
            <person name="Lopez-Cortez N."/>
            <person name="Guazzaroni M.E."/>
            <person name="Heipieper H.J."/>
            <person name="Klages S."/>
            <person name="Kotsyurbenko O.R."/>
            <person name="Langer I."/>
            <person name="Nechitaylo T.Y."/>
            <person name="Lunsdorf H."/>
            <person name="Fernandez M."/>
            <person name="Juarez S."/>
            <person name="Ciordia S."/>
            <person name="Singer A."/>
            <person name="Kagan O."/>
            <person name="Egorova O."/>
            <person name="Petit P.A."/>
            <person name="Stogios P."/>
            <person name="Kim Y."/>
            <person name="Tchigvintsev A."/>
            <person name="Flick R."/>
            <person name="Denaro R."/>
            <person name="Genovese M."/>
            <person name="Albar J.P."/>
            <person name="Reva O.N."/>
            <person name="Martinez-Gomariz M."/>
            <person name="Tran H."/>
            <person name="Ferrer M."/>
            <person name="Savchenko A."/>
            <person name="Yakunin A.F."/>
            <person name="Yakimov M.M."/>
            <person name="Golyshina O.V."/>
            <person name="Reinhardt R."/>
            <person name="Golyshin P.N."/>
        </authorList>
    </citation>
    <scope>NUCLEOTIDE SEQUENCE [LARGE SCALE GENOMIC DNA]</scope>
</reference>
<dbReference type="SUPFAM" id="SSF55120">
    <property type="entry name" value="Pseudouridine synthase"/>
    <property type="match status" value="1"/>
</dbReference>
<dbReference type="AlphaFoldDB" id="R4YKK6"/>
<proteinExistence type="inferred from homology"/>
<organism evidence="3 4">
    <name type="scientific">Oleispira antarctica RB-8</name>
    <dbReference type="NCBI Taxonomy" id="698738"/>
    <lineage>
        <taxon>Bacteria</taxon>
        <taxon>Pseudomonadati</taxon>
        <taxon>Pseudomonadota</taxon>
        <taxon>Gammaproteobacteria</taxon>
        <taxon>Oceanospirillales</taxon>
        <taxon>Oceanospirillaceae</taxon>
        <taxon>Oleispira</taxon>
    </lineage>
</organism>
<dbReference type="Proteomes" id="UP000032749">
    <property type="component" value="Chromosome"/>
</dbReference>
<dbReference type="CDD" id="cd02869">
    <property type="entry name" value="PseudoU_synth_RluA_like"/>
    <property type="match status" value="1"/>
</dbReference>
<dbReference type="GO" id="GO:0140098">
    <property type="term" value="F:catalytic activity, acting on RNA"/>
    <property type="evidence" value="ECO:0007669"/>
    <property type="project" value="UniProtKB-ARBA"/>
</dbReference>
<dbReference type="EMBL" id="FO203512">
    <property type="protein sequence ID" value="CCK75106.1"/>
    <property type="molecule type" value="Genomic_DNA"/>
</dbReference>
<gene>
    <name evidence="3" type="ORF">OLEAN_C09300</name>
</gene>
<evidence type="ECO:0000259" key="2">
    <source>
        <dbReference type="Pfam" id="PF00849"/>
    </source>
</evidence>
<name>R4YKK6_OLEAN</name>
<dbReference type="Gene3D" id="3.30.2350.10">
    <property type="entry name" value="Pseudouridine synthase"/>
    <property type="match status" value="1"/>
</dbReference>
<dbReference type="GO" id="GO:0000455">
    <property type="term" value="P:enzyme-directed rRNA pseudouridine synthesis"/>
    <property type="evidence" value="ECO:0007669"/>
    <property type="project" value="TreeGrafter"/>
</dbReference>
<dbReference type="PANTHER" id="PTHR21600">
    <property type="entry name" value="MITOCHONDRIAL RNA PSEUDOURIDINE SYNTHASE"/>
    <property type="match status" value="1"/>
</dbReference>
<dbReference type="InterPro" id="IPR050188">
    <property type="entry name" value="RluA_PseudoU_synthase"/>
</dbReference>
<dbReference type="PANTHER" id="PTHR21600:SF87">
    <property type="entry name" value="RNA PSEUDOURIDYLATE SYNTHASE DOMAIN-CONTAINING PROTEIN 1"/>
    <property type="match status" value="1"/>
</dbReference>
<accession>R4YKK6</accession>
<dbReference type="HOGENOM" id="CLU_810954_0_0_6"/>
<feature type="domain" description="Pseudouridine synthase RsuA/RluA-like" evidence="2">
    <location>
        <begin position="90"/>
        <end position="246"/>
    </location>
</feature>
<dbReference type="STRING" id="698738.OLEAN_C09300"/>
<evidence type="ECO:0000256" key="1">
    <source>
        <dbReference type="ARBA" id="ARBA00010876"/>
    </source>
</evidence>
<comment type="similarity">
    <text evidence="1">Belongs to the pseudouridine synthase RluA family.</text>
</comment>
<sequence length="342" mass="38906">MNATFSFTVSLKQANSHLLACLLPAIPYLPPDQWQALLLGVKGDIKVDGVIVRDDVLLFAGQVVSYTLHHYEEAEVDDAWSRVWSNDEIAAVHKPANLPVNRTTRNVYNTLIQLLRRESPWPDAHLLHRLDLETSGLILIAHSNAVARQYQSKLEHLIKRKIYRTIVVGKPDWEIKDFICDLGTLDKAQGGSEIRSQMHVLPKGEGKESRTLFKVLATKNKDSMDYSLVECELFTGRKHQIRAQLAYLGHAIVGDKIYRNGGEFYLKRIEKTLTAADYKKLLTPHHLLHAYEIHLFNRWQTATTHGEVCDGKECHGGCGLSKTEDIIIRDDDFPESWQAFDF</sequence>
<dbReference type="InterPro" id="IPR006145">
    <property type="entry name" value="PsdUridine_synth_RsuA/RluA"/>
</dbReference>
<dbReference type="PROSITE" id="PS01129">
    <property type="entry name" value="PSI_RLU"/>
    <property type="match status" value="1"/>
</dbReference>
<evidence type="ECO:0000313" key="4">
    <source>
        <dbReference type="Proteomes" id="UP000032749"/>
    </source>
</evidence>
<dbReference type="InterPro" id="IPR006224">
    <property type="entry name" value="PsdUridine_synth_RluA-like_CS"/>
</dbReference>
<dbReference type="KEGG" id="oai:OLEAN_C09300"/>
<keyword evidence="4" id="KW-1185">Reference proteome</keyword>
<keyword evidence="3" id="KW-0413">Isomerase</keyword>
<evidence type="ECO:0000313" key="3">
    <source>
        <dbReference type="EMBL" id="CCK75106.1"/>
    </source>
</evidence>
<dbReference type="GO" id="GO:0003723">
    <property type="term" value="F:RNA binding"/>
    <property type="evidence" value="ECO:0007669"/>
    <property type="project" value="InterPro"/>
</dbReference>